<accession>A0A2U8ULC4</accession>
<dbReference type="GeneID" id="40102500"/>
<protein>
    <recommendedName>
        <fullName evidence="2">DUF7172 domain-containing protein</fullName>
    </recommendedName>
</protein>
<feature type="region of interest" description="Disordered" evidence="1">
    <location>
        <begin position="171"/>
        <end position="190"/>
    </location>
</feature>
<dbReference type="InterPro" id="IPR055596">
    <property type="entry name" value="DUF7172"/>
</dbReference>
<dbReference type="RefSeq" id="YP_009625606.1">
    <property type="nucleotide sequence ID" value="NC_042132.1"/>
</dbReference>
<dbReference type="Pfam" id="PF23787">
    <property type="entry name" value="DUF7172"/>
    <property type="match status" value="1"/>
</dbReference>
<organism evidence="3 4">
    <name type="scientific">Gordonia phage Sour</name>
    <dbReference type="NCBI Taxonomy" id="2182349"/>
    <lineage>
        <taxon>Viruses</taxon>
        <taxon>Duplodnaviria</taxon>
        <taxon>Heunggongvirae</taxon>
        <taxon>Uroviricota</taxon>
        <taxon>Caudoviricetes</taxon>
        <taxon>Sourvirus</taxon>
        <taxon>Sourvirus sour</taxon>
    </lineage>
</organism>
<sequence>MSLKLCVSEYMLSDTNGVGMRRGWFPRIVAEAFLESTKDGEIKRAPDPVPMITGDLAWFNNSPDPQVVAVQVHRAPRSVTTTNPNTVLIQDAWTFDIGISPSADTPTVMQDSTGGRLQLDRAYTAGADLKFGRVFLDTDDAATLVPVGIVPSMQSLHFRYLASVQTPGTWTTQGDGGAAGAASGGSAGRHEAQARWTRLTALAAPIGAS</sequence>
<evidence type="ECO:0000259" key="2">
    <source>
        <dbReference type="Pfam" id="PF23787"/>
    </source>
</evidence>
<evidence type="ECO:0000313" key="3">
    <source>
        <dbReference type="EMBL" id="AWN04236.1"/>
    </source>
</evidence>
<name>A0A2U8ULC4_9CAUD</name>
<evidence type="ECO:0000256" key="1">
    <source>
        <dbReference type="SAM" id="MobiDB-lite"/>
    </source>
</evidence>
<proteinExistence type="predicted"/>
<dbReference type="Proteomes" id="UP000246591">
    <property type="component" value="Segment"/>
</dbReference>
<feature type="domain" description="DUF7172" evidence="2">
    <location>
        <begin position="1"/>
        <end position="207"/>
    </location>
</feature>
<reference evidence="4" key="1">
    <citation type="submission" date="2018-03" db="EMBL/GenBank/DDBJ databases">
        <authorList>
            <person name="Keele B.F."/>
        </authorList>
    </citation>
    <scope>NUCLEOTIDE SEQUENCE [LARGE SCALE GENOMIC DNA]</scope>
</reference>
<dbReference type="EMBL" id="MH153810">
    <property type="protein sequence ID" value="AWN04236.1"/>
    <property type="molecule type" value="Genomic_DNA"/>
</dbReference>
<dbReference type="KEGG" id="vg:40102500"/>
<gene>
    <name evidence="3" type="primary">35</name>
    <name evidence="3" type="ORF">PBI_SOUR_35</name>
</gene>
<evidence type="ECO:0000313" key="4">
    <source>
        <dbReference type="Proteomes" id="UP000246591"/>
    </source>
</evidence>
<keyword evidence="4" id="KW-1185">Reference proteome</keyword>
<feature type="compositionally biased region" description="Gly residues" evidence="1">
    <location>
        <begin position="174"/>
        <end position="187"/>
    </location>
</feature>